<evidence type="ECO:0000313" key="5">
    <source>
        <dbReference type="Proteomes" id="UP001322277"/>
    </source>
</evidence>
<evidence type="ECO:0000256" key="2">
    <source>
        <dbReference type="SAM" id="Phobius"/>
    </source>
</evidence>
<dbReference type="Proteomes" id="UP001322277">
    <property type="component" value="Chromosome 8"/>
</dbReference>
<dbReference type="EMBL" id="CP137312">
    <property type="protein sequence ID" value="WQF87822.1"/>
    <property type="molecule type" value="Genomic_DNA"/>
</dbReference>
<feature type="transmembrane region" description="Helical" evidence="2">
    <location>
        <begin position="20"/>
        <end position="44"/>
    </location>
</feature>
<dbReference type="RefSeq" id="XP_062785043.1">
    <property type="nucleotide sequence ID" value="XM_062928992.1"/>
</dbReference>
<feature type="domain" description="Myb-like" evidence="3">
    <location>
        <begin position="214"/>
        <end position="264"/>
    </location>
</feature>
<dbReference type="InterPro" id="IPR009057">
    <property type="entry name" value="Homeodomain-like_sf"/>
</dbReference>
<evidence type="ECO:0000256" key="1">
    <source>
        <dbReference type="SAM" id="MobiDB-lite"/>
    </source>
</evidence>
<dbReference type="SUPFAM" id="SSF46689">
    <property type="entry name" value="Homeodomain-like"/>
    <property type="match status" value="1"/>
</dbReference>
<keyword evidence="2" id="KW-1133">Transmembrane helix</keyword>
<evidence type="ECO:0000313" key="4">
    <source>
        <dbReference type="EMBL" id="WQF87822.1"/>
    </source>
</evidence>
<feature type="region of interest" description="Disordered" evidence="1">
    <location>
        <begin position="319"/>
        <end position="379"/>
    </location>
</feature>
<feature type="region of interest" description="Disordered" evidence="1">
    <location>
        <begin position="412"/>
        <end position="443"/>
    </location>
</feature>
<name>A0AAX4IX84_9PEZI</name>
<proteinExistence type="predicted"/>
<keyword evidence="2" id="KW-0812">Transmembrane</keyword>
<evidence type="ECO:0000259" key="3">
    <source>
        <dbReference type="PROSITE" id="PS50090"/>
    </source>
</evidence>
<feature type="compositionally biased region" description="Low complexity" evidence="1">
    <location>
        <begin position="183"/>
        <end position="203"/>
    </location>
</feature>
<keyword evidence="2" id="KW-0472">Membrane</keyword>
<sequence length="466" mass="51321">MSSFSIFLTLYSLVKTILAISQLFSFFLVPSLFLISFSVLVIAFPKPIFIDFFRPPSPLSPHPVHRPVINSNLSLKPLQARNRRRRRQELTRSTRDTRYRSVSAVELAICSRFPHPHQKNLSRCLLLNRPFSRVTMPKHTRSSSSSHNHYGNPMPVSLAPAANPIAMYNQRMTMPQQAYYTMPSSSAPMQQQPQPTYESYAPVSAPPVSVPPMQHRASSGAWTPQDDQQLLAARAQGLNWGQIQMSYFPNKTPNACRKRHERLMERKGADDWDNRKLERLAKEYMGMRKEIWSGLAARTGEKWNVVEAKCMSNGLKNLQSASRAGARRERLESGQPLPSGYDEDSGISGLGLTPVDELDASYSSPETVSSGHSASGSSTSAAGYVASLQHLQPLHTGQYGYGHAGAHHGYTSSVSSNGSVNGGYGHGQSQSPSPYLHPHGQRLPSVDMGIDAIINRPGGGGGQQQL</sequence>
<keyword evidence="5" id="KW-1185">Reference proteome</keyword>
<gene>
    <name evidence="4" type="ORF">CDEST_12836</name>
</gene>
<dbReference type="SMART" id="SM00717">
    <property type="entry name" value="SANT"/>
    <property type="match status" value="1"/>
</dbReference>
<feature type="compositionally biased region" description="Low complexity" evidence="1">
    <location>
        <begin position="369"/>
        <end position="379"/>
    </location>
</feature>
<dbReference type="PROSITE" id="PS50090">
    <property type="entry name" value="MYB_LIKE"/>
    <property type="match status" value="1"/>
</dbReference>
<feature type="region of interest" description="Disordered" evidence="1">
    <location>
        <begin position="136"/>
        <end position="155"/>
    </location>
</feature>
<dbReference type="GeneID" id="87949336"/>
<feature type="region of interest" description="Disordered" evidence="1">
    <location>
        <begin position="75"/>
        <end position="96"/>
    </location>
</feature>
<dbReference type="CDD" id="cd00167">
    <property type="entry name" value="SANT"/>
    <property type="match status" value="1"/>
</dbReference>
<protein>
    <submittedName>
        <fullName evidence="4">SANT/Myb domain, Homeobox-like domain superfamily protein</fullName>
    </submittedName>
</protein>
<dbReference type="Gene3D" id="1.10.10.60">
    <property type="entry name" value="Homeodomain-like"/>
    <property type="match status" value="1"/>
</dbReference>
<dbReference type="KEGG" id="cdet:87949336"/>
<dbReference type="Pfam" id="PF13921">
    <property type="entry name" value="Myb_DNA-bind_6"/>
    <property type="match status" value="1"/>
</dbReference>
<organism evidence="4 5">
    <name type="scientific">Colletotrichum destructivum</name>
    <dbReference type="NCBI Taxonomy" id="34406"/>
    <lineage>
        <taxon>Eukaryota</taxon>
        <taxon>Fungi</taxon>
        <taxon>Dikarya</taxon>
        <taxon>Ascomycota</taxon>
        <taxon>Pezizomycotina</taxon>
        <taxon>Sordariomycetes</taxon>
        <taxon>Hypocreomycetidae</taxon>
        <taxon>Glomerellales</taxon>
        <taxon>Glomerellaceae</taxon>
        <taxon>Colletotrichum</taxon>
        <taxon>Colletotrichum destructivum species complex</taxon>
    </lineage>
</organism>
<feature type="region of interest" description="Disordered" evidence="1">
    <location>
        <begin position="183"/>
        <end position="224"/>
    </location>
</feature>
<accession>A0AAX4IX84</accession>
<reference evidence="5" key="1">
    <citation type="journal article" date="2023" name="bioRxiv">
        <title>Complete genome of the Medicago anthracnose fungus, Colletotrichum destructivum, reveals a mini-chromosome-like region within a core chromosome.</title>
        <authorList>
            <person name="Lapalu N."/>
            <person name="Simon A."/>
            <person name="Lu A."/>
            <person name="Plaumann P.-L."/>
            <person name="Amselem J."/>
            <person name="Pigne S."/>
            <person name="Auger A."/>
            <person name="Koch C."/>
            <person name="Dallery J.-F."/>
            <person name="O'Connell R.J."/>
        </authorList>
    </citation>
    <scope>NUCLEOTIDE SEQUENCE [LARGE SCALE GENOMIC DNA]</scope>
    <source>
        <strain evidence="5">CBS 520.97</strain>
    </source>
</reference>
<dbReference type="InterPro" id="IPR001005">
    <property type="entry name" value="SANT/Myb"/>
</dbReference>
<dbReference type="AlphaFoldDB" id="A0AAX4IX84"/>